<dbReference type="SUPFAM" id="SSF69318">
    <property type="entry name" value="Integrin alpha N-terminal domain"/>
    <property type="match status" value="1"/>
</dbReference>
<comment type="subcellular location">
    <subcellularLocation>
        <location evidence="1">Secreted</location>
    </subcellularLocation>
</comment>
<dbReference type="NCBIfam" id="TIGR03696">
    <property type="entry name" value="Rhs_assc_core"/>
    <property type="match status" value="1"/>
</dbReference>
<dbReference type="GO" id="GO:0005737">
    <property type="term" value="C:cytoplasm"/>
    <property type="evidence" value="ECO:0007669"/>
    <property type="project" value="InterPro"/>
</dbReference>
<feature type="transmembrane region" description="Helical" evidence="4">
    <location>
        <begin position="1923"/>
        <end position="1947"/>
    </location>
</feature>
<evidence type="ECO:0000313" key="6">
    <source>
        <dbReference type="Proteomes" id="UP000738349"/>
    </source>
</evidence>
<evidence type="ECO:0000256" key="1">
    <source>
        <dbReference type="ARBA" id="ARBA00004613"/>
    </source>
</evidence>
<dbReference type="InterPro" id="IPR022385">
    <property type="entry name" value="Rhs_assc_core"/>
</dbReference>
<evidence type="ECO:0000256" key="2">
    <source>
        <dbReference type="ARBA" id="ARBA00022525"/>
    </source>
</evidence>
<evidence type="ECO:0000313" key="5">
    <source>
        <dbReference type="EMBL" id="KAH7120714.1"/>
    </source>
</evidence>
<feature type="transmembrane region" description="Helical" evidence="4">
    <location>
        <begin position="1890"/>
        <end position="1911"/>
    </location>
</feature>
<dbReference type="InterPro" id="IPR003284">
    <property type="entry name" value="Sal_SpvB"/>
</dbReference>
<dbReference type="PANTHER" id="PTHR32305">
    <property type="match status" value="1"/>
</dbReference>
<dbReference type="Pfam" id="PF03534">
    <property type="entry name" value="SpvB"/>
    <property type="match status" value="1"/>
</dbReference>
<keyword evidence="6" id="KW-1185">Reference proteome</keyword>
<dbReference type="InterPro" id="IPR050708">
    <property type="entry name" value="T6SS_VgrG/RHS"/>
</dbReference>
<accession>A0A9P9DK71</accession>
<gene>
    <name evidence="5" type="ORF">EDB81DRAFT_914500</name>
</gene>
<sequence>MTDNYLAAIGREYGKVDTDSGGLSRYSLKIQTPPGIGHGNEPELSLEYSQGFPNGSLGLGWALGGLSCIRKSPSSLAFDGKNTTPADYDRFQPKLTLDGTELLNTKGTYGAQEAEYTTEVDSLNKTVGHVGLGFLVRDSTGVRKEYGTTEDSRVLASDGTEVREWRLKRQLDRHGNSVVYNYVTSAQGPGSQADVNTCYLSEVRYCSNEEAGMPASRIVQLEYSSREDVVVQTVQSTKSKWASLLSAIRIGVIRNGNVGIDRSYELAYTKSQFTGDSCLTSVTETSGSGGNKVELLPSTFGYTSPNISPQDLFKPGPQKVITLRQTTNNVALFALNISGRSLADVACVRYTPATKTMSIKTYLAARGANDTINWVASDGPGAEALLPAIDVSRGFPNILCPDLNGDGRSDLIIPYCDSDNMVRFSLSQSIGTGFQNYRTKSTTYKWTDGSKFMAADLRGRGSVDVVQIFTDRQKLAFRNFSSVTKNGGLELEDAQYTATSFENVGTIDWFLLTHAKTGTTSLVRVWIKDNGKGASSIMATAFTAVSFSDSSTKFDQGTTCTLESSVRNNQVKYNVVACDINADGTQDIVLATAEYQNGRMVLAYTTFLGDGRGGFEKHDNTIKREIVAPVPLNTENYGQFHTTNLNGSNYPSVSYVYQERNSKSYICLSVDGRCSGLVSDVILYRIAGDMPSTNMEVVPTDLNGNGTGDWLFHTIENDQPRLVPVYNSSDVTDFLSWARDPMGFRTDVTYGTLSDPDVYTSSESWKNYENKSKHTYAVLGAPNYVVTGLTHSNDKSINSFAYNISIKKSYSSAIVNTKGRGWQGFEKINTLNTTDQVLTTETYFQEWPLTSQKRQVDTQTADGKALKSEKSAFEVVSISKGPWKVYHANKTLEQTDMLEEGVVVRSNATVYTYDVDGNITSQSSSETVRGQLKFQSWQKCTYTTINGINGLMTSKKISSKAQNANMSEFEEGDASLSLFAYNSPKATLKTSSEWSTDANSFAVKSFTYDGHGNEIETVDAAGLITTTTYDARFKSFPVKVTADGPGISTVHLAAYDEASGQETAKLGGDGSLTCYRLDQFGRIIEARLRSSGQGGSAMTATDFFINRPYITDTNFSTILASCNLDPYRELKFDRQKDTAGAAYIGTKVLSYSKEGADGRSELFELMNCAKQVQKRYSRHGDDAEQTWMFWEYDSFGRHTFETYPTKAPASSGLDWTPDRSSGINTTFDILGRPTVHVRPSHADGGHFIVVSKTYLDGGTRVQERVLSAPSAKTPLANATELALVEKVYVRINQEERIIEVIDENKLRSRFEYDISGNMVLATDPAGNEERRTYNCSGHLVKMNNSYQNVGSAATSATSYQYNIANHLVSQVNAAGEVITYKRDAKGRPLQKTGKDGRAVVYVYDAQGIDQPSSITVYPRGPSSPLESRFDITYDHQGRVKDRNLTIADGTCFTTSMSYNWQGEAVRKVFPDGAITTNEYRGGLMRSSTLSSGSASTWSLKADVVQYHAAESPEKIVVQGTGMKENFEHGWEYDAHGFPLSHSLRAGNSSLVQDHYMYNDMDQMVRRHEFLTGATTDYSYLGRRLESSRAGNGAKNSYAYDQAGNLTQKRGVNIAHSPGRAVGTRDNAPVFDVSYDACGRMVKRTTNRSAFNFAYDSFGWLKSYSDKGNGVSVEILTDFEGETLHRKNADGSSDLLVSEDFSIHTQPDGSRIVRHKLFSKEYMLGTITNTYESEKSTRPLGGGHRTVSVSFADTKRNITHIFNGEDATLREKLDYDEYGTIQSDSPVDEKDRTSTYEGTRLDEATGLLDFGGRWYYPLVGRFTTPDDIVDLDLLIRTDGLNRYSFENNDPINHIDPTGHWSWFSVLGVVLGAAMVLGAVALTVATGGAGGVLLAAVVGGLASGGIAGITYSIDHHDEKDFGTFAGGFAATVAINAAIGAATGALGAVATPAKALAGTSRLFSKVGLASILAKAALGGTASVLVKAAERGGVQRLLRNRRRPLCWRGSHLWHGCFHWGRRRSLGAQGAKPGTFAKQATRSFTGIRSVLAPQPTNPWAKPGVTSTIWEFTKTTVTKTGRLSSYGYKKSSLDEKVNDIIKNLQDTSLASFFR</sequence>
<feature type="transmembrane region" description="Helical" evidence="4">
    <location>
        <begin position="1959"/>
        <end position="1982"/>
    </location>
</feature>
<dbReference type="GO" id="GO:0005576">
    <property type="term" value="C:extracellular region"/>
    <property type="evidence" value="ECO:0007669"/>
    <property type="project" value="UniProtKB-SubCell"/>
</dbReference>
<keyword evidence="3" id="KW-0843">Virulence</keyword>
<evidence type="ECO:0000256" key="4">
    <source>
        <dbReference type="SAM" id="Phobius"/>
    </source>
</evidence>
<comment type="caution">
    <text evidence="5">The sequence shown here is derived from an EMBL/GenBank/DDBJ whole genome shotgun (WGS) entry which is preliminary data.</text>
</comment>
<dbReference type="Proteomes" id="UP000738349">
    <property type="component" value="Unassembled WGS sequence"/>
</dbReference>
<dbReference type="OrthoDB" id="442731at2759"/>
<evidence type="ECO:0008006" key="7">
    <source>
        <dbReference type="Google" id="ProtNLM"/>
    </source>
</evidence>
<protein>
    <recommendedName>
        <fullName evidence="7">Insecticide toxin TcdB middle/N-terminal domain-containing protein</fullName>
    </recommendedName>
</protein>
<keyword evidence="4" id="KW-0472">Membrane</keyword>
<dbReference type="InterPro" id="IPR028994">
    <property type="entry name" value="Integrin_alpha_N"/>
</dbReference>
<proteinExistence type="predicted"/>
<evidence type="ECO:0000256" key="3">
    <source>
        <dbReference type="ARBA" id="ARBA00023026"/>
    </source>
</evidence>
<dbReference type="Gene3D" id="2.180.10.10">
    <property type="entry name" value="RHS repeat-associated core"/>
    <property type="match status" value="2"/>
</dbReference>
<keyword evidence="2" id="KW-0964">Secreted</keyword>
<keyword evidence="4" id="KW-0812">Transmembrane</keyword>
<dbReference type="PANTHER" id="PTHR32305:SF15">
    <property type="entry name" value="PROTEIN RHSA-RELATED"/>
    <property type="match status" value="1"/>
</dbReference>
<reference evidence="5" key="1">
    <citation type="journal article" date="2021" name="Nat. Commun.">
        <title>Genetic determinants of endophytism in the Arabidopsis root mycobiome.</title>
        <authorList>
            <person name="Mesny F."/>
            <person name="Miyauchi S."/>
            <person name="Thiergart T."/>
            <person name="Pickel B."/>
            <person name="Atanasova L."/>
            <person name="Karlsson M."/>
            <person name="Huettel B."/>
            <person name="Barry K.W."/>
            <person name="Haridas S."/>
            <person name="Chen C."/>
            <person name="Bauer D."/>
            <person name="Andreopoulos W."/>
            <person name="Pangilinan J."/>
            <person name="LaButti K."/>
            <person name="Riley R."/>
            <person name="Lipzen A."/>
            <person name="Clum A."/>
            <person name="Drula E."/>
            <person name="Henrissat B."/>
            <person name="Kohler A."/>
            <person name="Grigoriev I.V."/>
            <person name="Martin F.M."/>
            <person name="Hacquard S."/>
        </authorList>
    </citation>
    <scope>NUCLEOTIDE SEQUENCE</scope>
    <source>
        <strain evidence="5">MPI-CAGE-AT-0147</strain>
    </source>
</reference>
<name>A0A9P9DK71_9HYPO</name>
<organism evidence="5 6">
    <name type="scientific">Dactylonectria macrodidyma</name>
    <dbReference type="NCBI Taxonomy" id="307937"/>
    <lineage>
        <taxon>Eukaryota</taxon>
        <taxon>Fungi</taxon>
        <taxon>Dikarya</taxon>
        <taxon>Ascomycota</taxon>
        <taxon>Pezizomycotina</taxon>
        <taxon>Sordariomycetes</taxon>
        <taxon>Hypocreomycetidae</taxon>
        <taxon>Hypocreales</taxon>
        <taxon>Nectriaceae</taxon>
        <taxon>Dactylonectria</taxon>
    </lineage>
</organism>
<feature type="transmembrane region" description="Helical" evidence="4">
    <location>
        <begin position="1859"/>
        <end position="1883"/>
    </location>
</feature>
<keyword evidence="4" id="KW-1133">Transmembrane helix</keyword>
<dbReference type="EMBL" id="JAGMUV010000025">
    <property type="protein sequence ID" value="KAH7120714.1"/>
    <property type="molecule type" value="Genomic_DNA"/>
</dbReference>